<keyword evidence="5" id="KW-0812">Transmembrane</keyword>
<evidence type="ECO:0000256" key="1">
    <source>
        <dbReference type="ARBA" id="ARBA00010617"/>
    </source>
</evidence>
<reference evidence="6" key="1">
    <citation type="submission" date="2024-03" db="EMBL/GenBank/DDBJ databases">
        <authorList>
            <consortium name="ELIXIR-Norway"/>
            <consortium name="Elixir Norway"/>
        </authorList>
    </citation>
    <scope>NUCLEOTIDE SEQUENCE</scope>
</reference>
<dbReference type="SUPFAM" id="SSF48264">
    <property type="entry name" value="Cytochrome P450"/>
    <property type="match status" value="1"/>
</dbReference>
<accession>A0ABP1B1M9</accession>
<keyword evidence="3" id="KW-0560">Oxidoreductase</keyword>
<dbReference type="InterPro" id="IPR036396">
    <property type="entry name" value="Cyt_P450_sf"/>
</dbReference>
<dbReference type="EMBL" id="OZ023719">
    <property type="protein sequence ID" value="CAK9868683.1"/>
    <property type="molecule type" value="Genomic_DNA"/>
</dbReference>
<keyword evidence="5" id="KW-0472">Membrane</keyword>
<dbReference type="CDD" id="cd11064">
    <property type="entry name" value="CYP86A"/>
    <property type="match status" value="1"/>
</dbReference>
<dbReference type="InterPro" id="IPR001128">
    <property type="entry name" value="Cyt_P450"/>
</dbReference>
<dbReference type="InterPro" id="IPR002401">
    <property type="entry name" value="Cyt_P450_E_grp-I"/>
</dbReference>
<evidence type="ECO:0000256" key="2">
    <source>
        <dbReference type="ARBA" id="ARBA00022723"/>
    </source>
</evidence>
<dbReference type="Pfam" id="PF00067">
    <property type="entry name" value="p450"/>
    <property type="match status" value="1"/>
</dbReference>
<dbReference type="Proteomes" id="UP001497522">
    <property type="component" value="Chromosome 18"/>
</dbReference>
<dbReference type="PRINTS" id="PR00385">
    <property type="entry name" value="P450"/>
</dbReference>
<evidence type="ECO:0000313" key="7">
    <source>
        <dbReference type="Proteomes" id="UP001497522"/>
    </source>
</evidence>
<proteinExistence type="inferred from homology"/>
<dbReference type="PANTHER" id="PTHR24296">
    <property type="entry name" value="CYTOCHROME P450"/>
    <property type="match status" value="1"/>
</dbReference>
<feature type="transmembrane region" description="Helical" evidence="5">
    <location>
        <begin position="21"/>
        <end position="46"/>
    </location>
</feature>
<name>A0ABP1B1M9_9BRYO</name>
<organism evidence="6 7">
    <name type="scientific">Sphagnum jensenii</name>
    <dbReference type="NCBI Taxonomy" id="128206"/>
    <lineage>
        <taxon>Eukaryota</taxon>
        <taxon>Viridiplantae</taxon>
        <taxon>Streptophyta</taxon>
        <taxon>Embryophyta</taxon>
        <taxon>Bryophyta</taxon>
        <taxon>Sphagnophytina</taxon>
        <taxon>Sphagnopsida</taxon>
        <taxon>Sphagnales</taxon>
        <taxon>Sphagnaceae</taxon>
        <taxon>Sphagnum</taxon>
    </lineage>
</organism>
<comment type="similarity">
    <text evidence="1">Belongs to the cytochrome P450 family.</text>
</comment>
<evidence type="ECO:0000256" key="4">
    <source>
        <dbReference type="ARBA" id="ARBA00023004"/>
    </source>
</evidence>
<sequence length="573" mass="64754">MASSPSSLLSWPQAQAHSLHGLFRIVLGILFLLSILVVTYVCLWWHHPMYGKNKGPVVYPIVGTFIGVLWNLEHIHDWMTEQLKKKTNSMTARFVRPGSAAFYLTASPKNVEYILKTNFDNYPKGPEMCNNLSDLLGSSIFNVDGELWKEQRRVAMHEFTTKSLRNFMHEIVQVELDNRLIPVLSKASSEGVLIDLHDIFMRFTFDTICNLGFGVDPGCLDISLPNVKLAHAFDTATAITSARFFMYPFVWGTKRALNIGSERILRESLSQIDEFAMHVIQKRREKLLESSTEPRNGLNSDDAPEPLSSPPHMDLLSRFMGVTTEAEKSTLDSSGGDDQKRGGYSDVFLRDIVISFLLAGRDSTSSGLSWLFWLLSRHRRVVDAIRAEIREVVKSRNCKNLSTDASKFTYEELKNMHYLHAALSESLRLHPPLPVDTKFAVKEDVLPDGTHIPKGSVAAYGPYAMGRMEQLWGSDCLEFKPERWLQNGVFVPQCPYKYAVFQAGPRICLGKELALLQIKLVTAGLINCFDFYVPEDFKPTYELSLLLPMKHGLPTKISPRERESLGETEGSRV</sequence>
<dbReference type="PRINTS" id="PR00463">
    <property type="entry name" value="EP450I"/>
</dbReference>
<keyword evidence="2" id="KW-0479">Metal-binding</keyword>
<gene>
    <name evidence="6" type="ORF">CSSPJE1EN2_LOCUS11642</name>
</gene>
<evidence type="ECO:0000313" key="6">
    <source>
        <dbReference type="EMBL" id="CAK9868683.1"/>
    </source>
</evidence>
<evidence type="ECO:0000256" key="5">
    <source>
        <dbReference type="SAM" id="Phobius"/>
    </source>
</evidence>
<dbReference type="Gene3D" id="1.10.630.10">
    <property type="entry name" value="Cytochrome P450"/>
    <property type="match status" value="1"/>
</dbReference>
<keyword evidence="7" id="KW-1185">Reference proteome</keyword>
<evidence type="ECO:0000256" key="3">
    <source>
        <dbReference type="ARBA" id="ARBA00023002"/>
    </source>
</evidence>
<feature type="transmembrane region" description="Helical" evidence="5">
    <location>
        <begin position="58"/>
        <end position="76"/>
    </location>
</feature>
<keyword evidence="5" id="KW-1133">Transmembrane helix</keyword>
<keyword evidence="4" id="KW-0408">Iron</keyword>
<evidence type="ECO:0008006" key="8">
    <source>
        <dbReference type="Google" id="ProtNLM"/>
    </source>
</evidence>
<protein>
    <recommendedName>
        <fullName evidence="8">Cytochrome P450</fullName>
    </recommendedName>
</protein>